<name>A0A8K0ADC3_BRALA</name>
<gene>
    <name evidence="2" type="primary">Hypp4376</name>
    <name evidence="2" type="ORF">BLAG_LOCUS22867</name>
</gene>
<dbReference type="AlphaFoldDB" id="A0A8K0ADC3"/>
<sequence>MADKKSTSPTTAGECGEAQQQVEMAGERQQTRPKQVQVGEQPVGEGGQDTGEDSQRVHESGLALTLADPQQLAPGQSSTQKPIGAPAIPKQPGPVQVHPGQQGNVVPATMQQLQDFSTTTHQPINQPALQATVLEKREGGFGGATIRIQDTGLAAATIVGGVTVGASYVASQATQSPAGIVGSGIVAGAMSLAAFYLANRLKTDKAICKAVEKDGHIEVERIEEGSLLVHVKFLSRAGYWILRTFNERIHQETDRTCLQLLLEDELQKIGWTGPIQVGLEGWSFAGEEGQEEEQEAGTEQEAERWELAGMLEKQSVPLSVTTKGDSGLPDDVSYVAAMSISSAGEVGEGPLKWQRASLQKHKDSPTAQRFIKVYRSWEEGAEILTSSGYTNLEGSYLNLNKGKLKQLTSSQLQVDPTDSTCLLLTALQLPYGDSQVQTLQQVINAVLQHGPGDWLYQHLNHNYCYLGAAIWNASPQPKRSDLPTTNMSALAKALSAMASSLMYKQDHLNTVYYTAVLSKEVSETEAIRQWEHFLSLAPECDLFVPYAHYHLATLYNQQQDRQKVIQHFTRGQQREANRLPVFGEVPRHIKDPARKAYEESMAQKT</sequence>
<feature type="region of interest" description="Disordered" evidence="1">
    <location>
        <begin position="1"/>
        <end position="99"/>
    </location>
</feature>
<accession>A0A8K0ADC3</accession>
<proteinExistence type="predicted"/>
<protein>
    <submittedName>
        <fullName evidence="2">Hypp4376 protein</fullName>
    </submittedName>
</protein>
<dbReference type="EMBL" id="OV696692">
    <property type="protein sequence ID" value="CAH1270648.1"/>
    <property type="molecule type" value="Genomic_DNA"/>
</dbReference>
<keyword evidence="3" id="KW-1185">Reference proteome</keyword>
<dbReference type="Proteomes" id="UP000838412">
    <property type="component" value="Chromosome 7"/>
</dbReference>
<evidence type="ECO:0000313" key="2">
    <source>
        <dbReference type="EMBL" id="CAH1270648.1"/>
    </source>
</evidence>
<evidence type="ECO:0000256" key="1">
    <source>
        <dbReference type="SAM" id="MobiDB-lite"/>
    </source>
</evidence>
<evidence type="ECO:0000313" key="3">
    <source>
        <dbReference type="Proteomes" id="UP000838412"/>
    </source>
</evidence>
<reference evidence="2" key="1">
    <citation type="submission" date="2022-01" db="EMBL/GenBank/DDBJ databases">
        <authorList>
            <person name="Braso-Vives M."/>
        </authorList>
    </citation>
    <scope>NUCLEOTIDE SEQUENCE</scope>
</reference>
<dbReference type="OrthoDB" id="5953540at2759"/>
<organism evidence="2 3">
    <name type="scientific">Branchiostoma lanceolatum</name>
    <name type="common">Common lancelet</name>
    <name type="synonym">Amphioxus lanceolatum</name>
    <dbReference type="NCBI Taxonomy" id="7740"/>
    <lineage>
        <taxon>Eukaryota</taxon>
        <taxon>Metazoa</taxon>
        <taxon>Chordata</taxon>
        <taxon>Cephalochordata</taxon>
        <taxon>Leptocardii</taxon>
        <taxon>Amphioxiformes</taxon>
        <taxon>Branchiostomatidae</taxon>
        <taxon>Branchiostoma</taxon>
    </lineage>
</organism>